<dbReference type="InParanoid" id="A9WF14"/>
<evidence type="ECO:0000313" key="2">
    <source>
        <dbReference type="Proteomes" id="UP000002008"/>
    </source>
</evidence>
<dbReference type="AlphaFoldDB" id="A9WF14"/>
<dbReference type="CAZy" id="GT4">
    <property type="family name" value="Glycosyltransferase Family 4"/>
</dbReference>
<organism evidence="1 2">
    <name type="scientific">Chloroflexus aurantiacus (strain ATCC 29366 / DSM 635 / J-10-fl)</name>
    <dbReference type="NCBI Taxonomy" id="324602"/>
    <lineage>
        <taxon>Bacteria</taxon>
        <taxon>Bacillati</taxon>
        <taxon>Chloroflexota</taxon>
        <taxon>Chloroflexia</taxon>
        <taxon>Chloroflexales</taxon>
        <taxon>Chloroflexineae</taxon>
        <taxon>Chloroflexaceae</taxon>
        <taxon>Chloroflexus</taxon>
    </lineage>
</organism>
<sequence length="431" mass="47673">MHVVHLSTNDISGGAARAAYRLHRALLAAGCRSQMLVANRRSDDPTVQTLPATVSIVKRWQRRWRGWRIRQAMKPYLQTRPSGLEPFSDDRSRYGSELVQALPRCDVINLHWVAGLVDYTSFFRVVPQRVPVVWRLSDQQPFTGGCHYNEGCERYTAACGACPQLGSHNDHDLSHQIWRRKRAALAAVPAGRLHIVALNRWIAAEVQRSSLFGHLPVHIIPNGLDTTVFAPFDQAYARATLGLPQQAKIVLFVAVSVANRRKGFAELTAALAGMSDEPELLLVSIGRNPPPIAAPIAHRSLGVIDEDTRLALVYSAADLFVIPSLQDNMPSTVLEALACGTPVVGFDTGGIGELVRPGQTGWLAPVGDVVALRAAMQRLLANTDERQMMSRQCRAIALSEYRQELQAQRYLELYHQITTSAHTDPGVRLRR</sequence>
<dbReference type="RefSeq" id="WP_012257983.1">
    <property type="nucleotide sequence ID" value="NC_010175.1"/>
</dbReference>
<dbReference type="EMBL" id="CP000909">
    <property type="protein sequence ID" value="ABY35329.1"/>
    <property type="molecule type" value="Genomic_DNA"/>
</dbReference>
<dbReference type="SUPFAM" id="SSF53756">
    <property type="entry name" value="UDP-Glycosyltransferase/glycogen phosphorylase"/>
    <property type="match status" value="1"/>
</dbReference>
<protein>
    <submittedName>
        <fullName evidence="1">Glycosyl transferase group 1</fullName>
    </submittedName>
</protein>
<dbReference type="Pfam" id="PF13692">
    <property type="entry name" value="Glyco_trans_1_4"/>
    <property type="match status" value="1"/>
</dbReference>
<proteinExistence type="predicted"/>
<evidence type="ECO:0000313" key="1">
    <source>
        <dbReference type="EMBL" id="ABY35329.1"/>
    </source>
</evidence>
<reference evidence="2" key="1">
    <citation type="journal article" date="2011" name="BMC Genomics">
        <title>Complete genome sequence of the filamentous anoxygenic phototrophic bacterium Chloroflexus aurantiacus.</title>
        <authorList>
            <person name="Tang K.H."/>
            <person name="Barry K."/>
            <person name="Chertkov O."/>
            <person name="Dalin E."/>
            <person name="Han C.S."/>
            <person name="Hauser L.J."/>
            <person name="Honchak B.M."/>
            <person name="Karbach L.E."/>
            <person name="Land M.L."/>
            <person name="Lapidus A."/>
            <person name="Larimer F.W."/>
            <person name="Mikhailova N."/>
            <person name="Pitluck S."/>
            <person name="Pierson B.K."/>
            <person name="Blankenship R.E."/>
        </authorList>
    </citation>
    <scope>NUCLEOTIDE SEQUENCE [LARGE SCALE GENOMIC DNA]</scope>
    <source>
        <strain evidence="2">ATCC 29366 / DSM 635 / J-10-fl</strain>
    </source>
</reference>
<dbReference type="Gene3D" id="3.40.50.2000">
    <property type="entry name" value="Glycogen Phosphorylase B"/>
    <property type="match status" value="2"/>
</dbReference>
<gene>
    <name evidence="1" type="ordered locus">Caur_2117</name>
</gene>
<dbReference type="PANTHER" id="PTHR12526">
    <property type="entry name" value="GLYCOSYLTRANSFERASE"/>
    <property type="match status" value="1"/>
</dbReference>
<dbReference type="GO" id="GO:0016757">
    <property type="term" value="F:glycosyltransferase activity"/>
    <property type="evidence" value="ECO:0000318"/>
    <property type="project" value="GO_Central"/>
</dbReference>
<dbReference type="PANTHER" id="PTHR12526:SF635">
    <property type="entry name" value="GLYCOSYL TRANSFERASE GROUP 1"/>
    <property type="match status" value="1"/>
</dbReference>
<dbReference type="STRING" id="324602.Caur_2117"/>
<keyword evidence="2" id="KW-1185">Reference proteome</keyword>
<keyword evidence="1" id="KW-0808">Transferase</keyword>
<dbReference type="KEGG" id="cau:Caur_2117"/>
<dbReference type="eggNOG" id="COG0438">
    <property type="taxonomic scope" value="Bacteria"/>
</dbReference>
<accession>A9WF14</accession>
<dbReference type="Proteomes" id="UP000002008">
    <property type="component" value="Chromosome"/>
</dbReference>
<dbReference type="EnsemblBacteria" id="ABY35329">
    <property type="protein sequence ID" value="ABY35329"/>
    <property type="gene ID" value="Caur_2117"/>
</dbReference>
<dbReference type="CDD" id="cd03825">
    <property type="entry name" value="GT4_WcaC-like"/>
    <property type="match status" value="1"/>
</dbReference>
<dbReference type="PATRIC" id="fig|324602.8.peg.2399"/>
<dbReference type="HOGENOM" id="CLU_009583_28_3_0"/>
<name>A9WF14_CHLAA</name>